<dbReference type="Proteomes" id="UP000276133">
    <property type="component" value="Unassembled WGS sequence"/>
</dbReference>
<keyword evidence="2" id="KW-1185">Reference proteome</keyword>
<dbReference type="AlphaFoldDB" id="A0A3M7RYB3"/>
<evidence type="ECO:0000313" key="2">
    <source>
        <dbReference type="Proteomes" id="UP000276133"/>
    </source>
</evidence>
<dbReference type="OrthoDB" id="10237337at2759"/>
<protein>
    <submittedName>
        <fullName evidence="1">Uncharacterized protein</fullName>
    </submittedName>
</protein>
<name>A0A3M7RYB3_BRAPC</name>
<organism evidence="1 2">
    <name type="scientific">Brachionus plicatilis</name>
    <name type="common">Marine rotifer</name>
    <name type="synonym">Brachionus muelleri</name>
    <dbReference type="NCBI Taxonomy" id="10195"/>
    <lineage>
        <taxon>Eukaryota</taxon>
        <taxon>Metazoa</taxon>
        <taxon>Spiralia</taxon>
        <taxon>Gnathifera</taxon>
        <taxon>Rotifera</taxon>
        <taxon>Eurotatoria</taxon>
        <taxon>Monogononta</taxon>
        <taxon>Pseudotrocha</taxon>
        <taxon>Ploima</taxon>
        <taxon>Brachionidae</taxon>
        <taxon>Brachionus</taxon>
    </lineage>
</organism>
<dbReference type="EMBL" id="REGN01002382">
    <property type="protein sequence ID" value="RNA28506.1"/>
    <property type="molecule type" value="Genomic_DNA"/>
</dbReference>
<gene>
    <name evidence="1" type="ORF">BpHYR1_003263</name>
</gene>
<comment type="caution">
    <text evidence="1">The sequence shown here is derived from an EMBL/GenBank/DDBJ whole genome shotgun (WGS) entry which is preliminary data.</text>
</comment>
<reference evidence="1 2" key="1">
    <citation type="journal article" date="2018" name="Sci. Rep.">
        <title>Genomic signatures of local adaptation to the degree of environmental predictability in rotifers.</title>
        <authorList>
            <person name="Franch-Gras L."/>
            <person name="Hahn C."/>
            <person name="Garcia-Roger E.M."/>
            <person name="Carmona M.J."/>
            <person name="Serra M."/>
            <person name="Gomez A."/>
        </authorList>
    </citation>
    <scope>NUCLEOTIDE SEQUENCE [LARGE SCALE GENOMIC DNA]</scope>
    <source>
        <strain evidence="1">HYR1</strain>
    </source>
</reference>
<sequence length="276" mass="32612">MDSLKIRLDCDEWTSYGNLAGKSGKIKCPECKNHMIDVEFCLNLLVNKEKIKRKKIEVALEENIEESFERNLERKIEDTTNLIDLQCEKAIKDINNYRQKLINDLATGKQNFMAQMKKMDFNNLSKETFEKEINTENNLVKKLEIEQKYEDMINETKDGIEKIMDEKYFHFKIPQIKQSKVDELIGKLEACSLKNAPKSYLNYTLDDFGKYYEENYHLRNPFNQMLTNYQHLRQDHDTMPIPQPHDLPQNSFLAQMKSSYQTFLEDSRLIGEALNL</sequence>
<accession>A0A3M7RYB3</accession>
<evidence type="ECO:0000313" key="1">
    <source>
        <dbReference type="EMBL" id="RNA28506.1"/>
    </source>
</evidence>
<proteinExistence type="predicted"/>